<gene>
    <name evidence="3" type="ORF">OC846_004655</name>
</gene>
<name>A0AAN6GM77_9BASI</name>
<evidence type="ECO:0000313" key="4">
    <source>
        <dbReference type="Proteomes" id="UP001176517"/>
    </source>
</evidence>
<dbReference type="EMBL" id="JAPDMZ010000147">
    <property type="protein sequence ID" value="KAK0547968.1"/>
    <property type="molecule type" value="Genomic_DNA"/>
</dbReference>
<feature type="compositionally biased region" description="Polar residues" evidence="1">
    <location>
        <begin position="147"/>
        <end position="157"/>
    </location>
</feature>
<keyword evidence="4" id="KW-1185">Reference proteome</keyword>
<organism evidence="3 4">
    <name type="scientific">Tilletia horrida</name>
    <dbReference type="NCBI Taxonomy" id="155126"/>
    <lineage>
        <taxon>Eukaryota</taxon>
        <taxon>Fungi</taxon>
        <taxon>Dikarya</taxon>
        <taxon>Basidiomycota</taxon>
        <taxon>Ustilaginomycotina</taxon>
        <taxon>Exobasidiomycetes</taxon>
        <taxon>Tilletiales</taxon>
        <taxon>Tilletiaceae</taxon>
        <taxon>Tilletia</taxon>
    </lineage>
</organism>
<sequence>MKLSISALLLLSFSAALGAPAPVDKIASLNLRSSSPSPIDSPVNTLDTLDKRNGHKLEMAKGDDHPANHPVILLLTSYGPRAFNPQEVESHLSTRAESHDLSRRHVDAFLGVMKGIWDLMFPLNEMVHIPQFDELEKQQKEEDQKPSETPNDQYFTS</sequence>
<keyword evidence="2" id="KW-0732">Signal</keyword>
<feature type="signal peptide" evidence="2">
    <location>
        <begin position="1"/>
        <end position="18"/>
    </location>
</feature>
<dbReference type="Proteomes" id="UP001176517">
    <property type="component" value="Unassembled WGS sequence"/>
</dbReference>
<comment type="caution">
    <text evidence="3">The sequence shown here is derived from an EMBL/GenBank/DDBJ whole genome shotgun (WGS) entry which is preliminary data.</text>
</comment>
<feature type="compositionally biased region" description="Basic and acidic residues" evidence="1">
    <location>
        <begin position="134"/>
        <end position="146"/>
    </location>
</feature>
<feature type="region of interest" description="Disordered" evidence="1">
    <location>
        <begin position="134"/>
        <end position="157"/>
    </location>
</feature>
<accession>A0AAN6GM77</accession>
<proteinExistence type="predicted"/>
<protein>
    <submittedName>
        <fullName evidence="3">Uncharacterized protein</fullName>
    </submittedName>
</protein>
<evidence type="ECO:0000256" key="1">
    <source>
        <dbReference type="SAM" id="MobiDB-lite"/>
    </source>
</evidence>
<evidence type="ECO:0000256" key="2">
    <source>
        <dbReference type="SAM" id="SignalP"/>
    </source>
</evidence>
<feature type="chain" id="PRO_5042919057" evidence="2">
    <location>
        <begin position="19"/>
        <end position="157"/>
    </location>
</feature>
<dbReference type="AlphaFoldDB" id="A0AAN6GM77"/>
<reference evidence="3" key="1">
    <citation type="journal article" date="2023" name="PhytoFront">
        <title>Draft Genome Resources of Seven Strains of Tilletia horrida, Causal Agent of Kernel Smut of Rice.</title>
        <authorList>
            <person name="Khanal S."/>
            <person name="Antony Babu S."/>
            <person name="Zhou X.G."/>
        </authorList>
    </citation>
    <scope>NUCLEOTIDE SEQUENCE</scope>
    <source>
        <strain evidence="3">TX6</strain>
    </source>
</reference>
<evidence type="ECO:0000313" key="3">
    <source>
        <dbReference type="EMBL" id="KAK0547968.1"/>
    </source>
</evidence>